<feature type="binding site" evidence="6">
    <location>
        <position position="494"/>
    </location>
    <ligand>
        <name>(S)-malate</name>
        <dbReference type="ChEBI" id="CHEBI:15589"/>
    </ligand>
</feature>
<feature type="binding site" evidence="7">
    <location>
        <position position="282"/>
    </location>
    <ligand>
        <name>a divalent metal cation</name>
        <dbReference type="ChEBI" id="CHEBI:60240"/>
    </ligand>
</feature>
<comment type="cofactor">
    <cofactor evidence="7">
        <name>Mg(2+)</name>
        <dbReference type="ChEBI" id="CHEBI:18420"/>
    </cofactor>
    <cofactor evidence="7">
        <name>Mn(2+)</name>
        <dbReference type="ChEBI" id="CHEBI:29035"/>
    </cofactor>
    <text evidence="7">Divalent metal cations. Prefers magnesium or manganese.</text>
</comment>
<keyword evidence="3 7" id="KW-0479">Metal-binding</keyword>
<dbReference type="InterPro" id="IPR001891">
    <property type="entry name" value="Malic_OxRdtase"/>
</dbReference>
<dbReference type="InterPro" id="IPR012302">
    <property type="entry name" value="Malic_NAD-bd"/>
</dbReference>
<evidence type="ECO:0000259" key="9">
    <source>
        <dbReference type="SMART" id="SM00919"/>
    </source>
</evidence>
<dbReference type="InterPro" id="IPR046346">
    <property type="entry name" value="Aminoacid_DH-like_N_sf"/>
</dbReference>
<dbReference type="EMBL" id="HBER01013231">
    <property type="protein sequence ID" value="CAD8531345.1"/>
    <property type="molecule type" value="Transcribed_RNA"/>
</dbReference>
<dbReference type="Pfam" id="PF03949">
    <property type="entry name" value="Malic_M"/>
    <property type="match status" value="1"/>
</dbReference>
<evidence type="ECO:0000256" key="6">
    <source>
        <dbReference type="PIRSR" id="PIRSR000106-2"/>
    </source>
</evidence>
<dbReference type="FunFam" id="3.40.50.720:FF:000182">
    <property type="entry name" value="NAD-dependent malic enzyme"/>
    <property type="match status" value="1"/>
</dbReference>
<gene>
    <name evidence="11" type="ORF">CLEP1334_LOCUS6597</name>
    <name evidence="12" type="ORF">CLEP1334_LOCUS6598</name>
</gene>
<comment type="cofactor">
    <cofactor evidence="1">
        <name>Mn(2+)</name>
        <dbReference type="ChEBI" id="CHEBI:29035"/>
    </cofactor>
</comment>
<feature type="domain" description="Malic enzyme NAD-binding" evidence="9">
    <location>
        <begin position="306"/>
        <end position="563"/>
    </location>
</feature>
<dbReference type="NCBIfam" id="NF010052">
    <property type="entry name" value="PRK13529.1"/>
    <property type="match status" value="1"/>
</dbReference>
<dbReference type="SUPFAM" id="SSF53223">
    <property type="entry name" value="Aminoacid dehydrogenase-like, N-terminal domain"/>
    <property type="match status" value="1"/>
</dbReference>
<dbReference type="GO" id="GO:0005739">
    <property type="term" value="C:mitochondrion"/>
    <property type="evidence" value="ECO:0007669"/>
    <property type="project" value="TreeGrafter"/>
</dbReference>
<proteinExistence type="inferred from homology"/>
<evidence type="ECO:0000256" key="2">
    <source>
        <dbReference type="ARBA" id="ARBA00008785"/>
    </source>
</evidence>
<evidence type="ECO:0000256" key="7">
    <source>
        <dbReference type="PIRSR" id="PIRSR000106-3"/>
    </source>
</evidence>
<evidence type="ECO:0000256" key="8">
    <source>
        <dbReference type="RuleBase" id="RU003426"/>
    </source>
</evidence>
<evidence type="ECO:0000256" key="5">
    <source>
        <dbReference type="PIRSR" id="PIRSR000106-1"/>
    </source>
</evidence>
<dbReference type="SUPFAM" id="SSF51735">
    <property type="entry name" value="NAD(P)-binding Rossmann-fold domains"/>
    <property type="match status" value="1"/>
</dbReference>
<feature type="active site" description="Proton donor" evidence="5">
    <location>
        <position position="139"/>
    </location>
</feature>
<sequence>VLATFEMMARRAHALAGAALARSGRARCLSTVDSDARFRFLAPLNARHSNGHDILNDPLWNKGSAFTESERDRLGLRGLLPAHVSTLEEQVERFISKLRVHGDDPIRQNTMLQDLQNRNETLYHRVLVDHVEEVAPLVYTPTVGKVCQEFSHDFHKSRGMYITPKEQGEMATVMRNWPRTAAQVVVVTDGSRILGLGDLGANGMGIPIGKLALYCAVGGIAPHRVLPVMLDLGTDNQKLLDDPTYRGYRHPRLKGSAYYAAVDEFVQSIFTRYPQALLQFEDFSSDKASTLLGKYRDRYLCFNDDIQGTGAVVLAGVLGALRMQRRPAAELVNLRVAVVGAGSAGIGVAQALHSAMVQLGMNSKMAAENFFVFDQCGLLGKSRYSSLTEEQMFFARSDIADGSALEAVIEQVKPDLVLGLSGKRGTISEGAIRAMAKHTERPIVMPLSNPTSSAEISPEEAYMWSEGRAIVATGSPFGSVELPDGRVMTPSQCNNMYIFPGLGLGASVCAAETIPESMLYYSALALSKMATEDDLAVGRVFPDITTIRECSREVAIACVRHARDLNIARASPARNESIDRWVERKMYYPEYVPLYSTGRS</sequence>
<organism evidence="11">
    <name type="scientific">Calcidiscus leptoporus</name>
    <dbReference type="NCBI Taxonomy" id="127549"/>
    <lineage>
        <taxon>Eukaryota</taxon>
        <taxon>Haptista</taxon>
        <taxon>Haptophyta</taxon>
        <taxon>Prymnesiophyceae</taxon>
        <taxon>Coccolithales</taxon>
        <taxon>Calcidiscaceae</taxon>
        <taxon>Calcidiscus</taxon>
    </lineage>
</organism>
<dbReference type="PANTHER" id="PTHR23406">
    <property type="entry name" value="MALIC ENZYME-RELATED"/>
    <property type="match status" value="1"/>
</dbReference>
<dbReference type="PIRSF" id="PIRSF000106">
    <property type="entry name" value="ME"/>
    <property type="match status" value="1"/>
</dbReference>
<evidence type="ECO:0000259" key="10">
    <source>
        <dbReference type="SMART" id="SM01274"/>
    </source>
</evidence>
<dbReference type="PROSITE" id="PS00331">
    <property type="entry name" value="MALIC_ENZYMES"/>
    <property type="match status" value="1"/>
</dbReference>
<dbReference type="PANTHER" id="PTHR23406:SF32">
    <property type="entry name" value="NADP-DEPENDENT MALIC ENZYME"/>
    <property type="match status" value="1"/>
</dbReference>
<evidence type="ECO:0000256" key="3">
    <source>
        <dbReference type="ARBA" id="ARBA00022723"/>
    </source>
</evidence>
<dbReference type="SMART" id="SM00919">
    <property type="entry name" value="Malic_M"/>
    <property type="match status" value="1"/>
</dbReference>
<dbReference type="InterPro" id="IPR037062">
    <property type="entry name" value="Malic_N_dom_sf"/>
</dbReference>
<reference evidence="11" key="1">
    <citation type="submission" date="2021-01" db="EMBL/GenBank/DDBJ databases">
        <authorList>
            <person name="Corre E."/>
            <person name="Pelletier E."/>
            <person name="Niang G."/>
            <person name="Scheremetjew M."/>
            <person name="Finn R."/>
            <person name="Kale V."/>
            <person name="Holt S."/>
            <person name="Cochrane G."/>
            <person name="Meng A."/>
            <person name="Brown T."/>
            <person name="Cohen L."/>
        </authorList>
    </citation>
    <scope>NUCLEOTIDE SEQUENCE</scope>
    <source>
        <strain evidence="11">RCC1130</strain>
    </source>
</reference>
<accession>A0A6U5EPD3</accession>
<name>A0A6U5EPD3_9EUKA</name>
<dbReference type="PRINTS" id="PR00072">
    <property type="entry name" value="MALOXRDTASE"/>
</dbReference>
<feature type="active site" description="Proton acceptor" evidence="5">
    <location>
        <position position="210"/>
    </location>
</feature>
<evidence type="ECO:0000256" key="1">
    <source>
        <dbReference type="ARBA" id="ARBA00001936"/>
    </source>
</evidence>
<dbReference type="InterPro" id="IPR012301">
    <property type="entry name" value="Malic_N_dom"/>
</dbReference>
<feature type="domain" description="Malic enzyme N-terminal" evidence="10">
    <location>
        <begin position="116"/>
        <end position="296"/>
    </location>
</feature>
<dbReference type="Gene3D" id="3.40.50.720">
    <property type="entry name" value="NAD(P)-binding Rossmann-like Domain"/>
    <property type="match status" value="1"/>
</dbReference>
<feature type="binding site" evidence="7">
    <location>
        <position position="281"/>
    </location>
    <ligand>
        <name>a divalent metal cation</name>
        <dbReference type="ChEBI" id="CHEBI:60240"/>
    </ligand>
</feature>
<evidence type="ECO:0000313" key="12">
    <source>
        <dbReference type="EMBL" id="CAD8531346.1"/>
    </source>
</evidence>
<evidence type="ECO:0000256" key="4">
    <source>
        <dbReference type="ARBA" id="ARBA00023002"/>
    </source>
</evidence>
<dbReference type="InterPro" id="IPR015884">
    <property type="entry name" value="Malic_enzyme_CS"/>
</dbReference>
<keyword evidence="4 8" id="KW-0560">Oxidoreductase</keyword>
<feature type="binding site" evidence="6">
    <location>
        <position position="192"/>
    </location>
    <ligand>
        <name>(S)-malate</name>
        <dbReference type="ChEBI" id="CHEBI:15589"/>
    </ligand>
</feature>
<dbReference type="GO" id="GO:0046872">
    <property type="term" value="F:metal ion binding"/>
    <property type="evidence" value="ECO:0007669"/>
    <property type="project" value="UniProtKB-KW"/>
</dbReference>
<feature type="non-terminal residue" evidence="11">
    <location>
        <position position="1"/>
    </location>
</feature>
<dbReference type="SMART" id="SM01274">
    <property type="entry name" value="malic"/>
    <property type="match status" value="1"/>
</dbReference>
<dbReference type="Pfam" id="PF00390">
    <property type="entry name" value="malic"/>
    <property type="match status" value="1"/>
</dbReference>
<dbReference type="GO" id="GO:0004471">
    <property type="term" value="F:malate dehydrogenase (decarboxylating) (NAD+) activity"/>
    <property type="evidence" value="ECO:0007669"/>
    <property type="project" value="TreeGrafter"/>
</dbReference>
<protein>
    <recommendedName>
        <fullName evidence="8">Malic enzyme</fullName>
    </recommendedName>
</protein>
<dbReference type="AlphaFoldDB" id="A0A6U5EPD3"/>
<comment type="similarity">
    <text evidence="2 8">Belongs to the malic enzymes family.</text>
</comment>
<feature type="binding site" evidence="7">
    <location>
        <position position="305"/>
    </location>
    <ligand>
        <name>a divalent metal cation</name>
        <dbReference type="ChEBI" id="CHEBI:60240"/>
    </ligand>
</feature>
<feature type="binding site" evidence="6">
    <location>
        <position position="449"/>
    </location>
    <ligand>
        <name>(S)-malate</name>
        <dbReference type="ChEBI" id="CHEBI:15589"/>
    </ligand>
</feature>
<dbReference type="Gene3D" id="3.40.50.10380">
    <property type="entry name" value="Malic enzyme, N-terminal domain"/>
    <property type="match status" value="1"/>
</dbReference>
<evidence type="ECO:0000313" key="11">
    <source>
        <dbReference type="EMBL" id="CAD8531345.1"/>
    </source>
</evidence>
<dbReference type="GO" id="GO:0006108">
    <property type="term" value="P:malate metabolic process"/>
    <property type="evidence" value="ECO:0007669"/>
    <property type="project" value="TreeGrafter"/>
</dbReference>
<dbReference type="GO" id="GO:0051287">
    <property type="term" value="F:NAD binding"/>
    <property type="evidence" value="ECO:0007669"/>
    <property type="project" value="InterPro"/>
</dbReference>
<dbReference type="InterPro" id="IPR036291">
    <property type="entry name" value="NAD(P)-bd_dom_sf"/>
</dbReference>
<dbReference type="EMBL" id="HBER01013232">
    <property type="protein sequence ID" value="CAD8531346.1"/>
    <property type="molecule type" value="Transcribed_RNA"/>
</dbReference>